<keyword evidence="1" id="KW-0175">Coiled coil</keyword>
<dbReference type="AlphaFoldDB" id="A0A7H4LFG8"/>
<dbReference type="InterPro" id="IPR007321">
    <property type="entry name" value="Transposase_28"/>
</dbReference>
<dbReference type="Pfam" id="PF04195">
    <property type="entry name" value="Transposase_28"/>
    <property type="match status" value="1"/>
</dbReference>
<organism evidence="4 5">
    <name type="scientific">Triticum aestivum</name>
    <name type="common">Wheat</name>
    <dbReference type="NCBI Taxonomy" id="4565"/>
    <lineage>
        <taxon>Eukaryota</taxon>
        <taxon>Viridiplantae</taxon>
        <taxon>Streptophyta</taxon>
        <taxon>Embryophyta</taxon>
        <taxon>Tracheophyta</taxon>
        <taxon>Spermatophyta</taxon>
        <taxon>Magnoliopsida</taxon>
        <taxon>Liliopsida</taxon>
        <taxon>Poales</taxon>
        <taxon>Poaceae</taxon>
        <taxon>BOP clade</taxon>
        <taxon>Pooideae</taxon>
        <taxon>Triticodae</taxon>
        <taxon>Triticeae</taxon>
        <taxon>Triticinae</taxon>
        <taxon>Triticum</taxon>
    </lineage>
</organism>
<feature type="region of interest" description="Disordered" evidence="2">
    <location>
        <begin position="319"/>
        <end position="365"/>
    </location>
</feature>
<dbReference type="EMBL" id="LS480641">
    <property type="protein sequence ID" value="SPT17356.1"/>
    <property type="molecule type" value="Genomic_DNA"/>
</dbReference>
<evidence type="ECO:0000256" key="2">
    <source>
        <dbReference type="SAM" id="MobiDB-lite"/>
    </source>
</evidence>
<sequence length="710" mass="78805">MPPKAPITCNWMRSNVTNETLADFVKSGYLPKKDIMSYRAPDPSEEKPQPKDGEVVISADHMSRGFAPPSSKFFRDVLNFFDLRPQDIGPNSVSNICNFQVFCEVYLGEEPSLLLFRELFYLNRQNECANGPSLELGGISIQRRRDCLFPYAEPPSHLKDWNMTWFYCQDTSPADESPLPGFRPTRLEPTHPLSGKLTQAERQPLLPTINKIKALLGNGLNGIDLVRVWVSWQVILLSRRPGLMCEYTGRKDDPQRHSRNDLPEDVAEEMTKALLNESLADCGRTGLAPFCKTNPAPAADDKFWRVKYDHEVAKKARKVKKAAKKAAPRRKGSRPTASELMQLSDSSESEVTPEMTPASAQPTNDPDVVITRTEFVEPGRPTVLAKCSAKGELLQSHRVNLDLSNYTNLSIGELVSGYISQVHKSQDAEVAMAVVKKLEADLADLKNRLKMQEMETRKANAKFVSSIAAQEKLKTEFDAERKAWAEEKAALVTWAEQAEKALSEKTAELSGLKRHVSQMVAAIFGPRSANLNQSVVTKLKAVYTLVEQLYTGSQRALAVVALSNEVPTHLAEVLRRLAVLPQRIQELRRASARAGAIAALSRAKAFLPELDPADIALGYPSLKEDGSAFDQKDFAACVKAVRPVATLIGNDTDLTKYQPGYDAENQRIPTPRYEALNLIPPARQHTFAPEIDPTGLIDEEAQFEALSGIN</sequence>
<feature type="compositionally biased region" description="Polar residues" evidence="2">
    <location>
        <begin position="335"/>
        <end position="350"/>
    </location>
</feature>
<evidence type="ECO:0000313" key="4">
    <source>
        <dbReference type="EMBL" id="SPT17356.1"/>
    </source>
</evidence>
<accession>A0A7H4LFG8</accession>
<feature type="domain" description="Transposase (putative) gypsy type" evidence="3">
    <location>
        <begin position="56"/>
        <end position="123"/>
    </location>
</feature>
<proteinExistence type="predicted"/>
<evidence type="ECO:0000259" key="3">
    <source>
        <dbReference type="Pfam" id="PF04195"/>
    </source>
</evidence>
<evidence type="ECO:0000256" key="1">
    <source>
        <dbReference type="SAM" id="Coils"/>
    </source>
</evidence>
<feature type="compositionally biased region" description="Basic residues" evidence="2">
    <location>
        <begin position="319"/>
        <end position="333"/>
    </location>
</feature>
<feature type="coiled-coil region" evidence="1">
    <location>
        <begin position="428"/>
        <end position="462"/>
    </location>
</feature>
<protein>
    <recommendedName>
        <fullName evidence="3">Transposase (putative) gypsy type domain-containing protein</fullName>
    </recommendedName>
</protein>
<reference evidence="4 5" key="1">
    <citation type="submission" date="2018-05" db="EMBL/GenBank/DDBJ databases">
        <authorList>
            <person name="Thind KAUR A."/>
        </authorList>
    </citation>
    <scope>NUCLEOTIDE SEQUENCE [LARGE SCALE GENOMIC DNA]</scope>
</reference>
<dbReference type="Proteomes" id="UP000280104">
    <property type="component" value="Chromosome II"/>
</dbReference>
<dbReference type="PANTHER" id="PTHR33026">
    <property type="entry name" value="OS06G0360600 PROTEIN"/>
    <property type="match status" value="1"/>
</dbReference>
<name>A0A7H4LFG8_WHEAT</name>
<dbReference type="PANTHER" id="PTHR33026:SF7">
    <property type="entry name" value="OS03G0100275 PROTEIN"/>
    <property type="match status" value="1"/>
</dbReference>
<gene>
    <name evidence="4" type="ORF">CAMPLR22A2D_LOCUS1963</name>
</gene>
<evidence type="ECO:0000313" key="5">
    <source>
        <dbReference type="Proteomes" id="UP000280104"/>
    </source>
</evidence>